<feature type="compositionally biased region" description="Acidic residues" evidence="1">
    <location>
        <begin position="494"/>
        <end position="516"/>
    </location>
</feature>
<organism evidence="3 4">
    <name type="scientific">Fusarium oxysporum f. sp. narcissi</name>
    <dbReference type="NCBI Taxonomy" id="451672"/>
    <lineage>
        <taxon>Eukaryota</taxon>
        <taxon>Fungi</taxon>
        <taxon>Dikarya</taxon>
        <taxon>Ascomycota</taxon>
        <taxon>Pezizomycotina</taxon>
        <taxon>Sordariomycetes</taxon>
        <taxon>Hypocreomycetidae</taxon>
        <taxon>Hypocreales</taxon>
        <taxon>Nectriaceae</taxon>
        <taxon>Fusarium</taxon>
        <taxon>Fusarium oxysporum species complex</taxon>
    </lineage>
</organism>
<gene>
    <name evidence="3" type="ORF">BFJ63_vAg17441</name>
</gene>
<evidence type="ECO:0000313" key="4">
    <source>
        <dbReference type="Proteomes" id="UP000290540"/>
    </source>
</evidence>
<feature type="compositionally biased region" description="Polar residues" evidence="1">
    <location>
        <begin position="38"/>
        <end position="54"/>
    </location>
</feature>
<evidence type="ECO:0000256" key="1">
    <source>
        <dbReference type="SAM" id="MobiDB-lite"/>
    </source>
</evidence>
<feature type="region of interest" description="Disordered" evidence="1">
    <location>
        <begin position="17"/>
        <end position="124"/>
    </location>
</feature>
<reference evidence="3 4" key="1">
    <citation type="submission" date="2016-12" db="EMBL/GenBank/DDBJ databases">
        <title>Draft genome sequence of Fusarium oxysporum causing rot on Narcissus.</title>
        <authorList>
            <person name="Armitage A.D."/>
            <person name="Taylor A."/>
            <person name="Clarkson J.P."/>
            <person name="Harrison R.J."/>
            <person name="Jackson A.C."/>
        </authorList>
    </citation>
    <scope>NUCLEOTIDE SEQUENCE [LARGE SCALE GENOMIC DNA]</scope>
    <source>
        <strain evidence="3 4">N139</strain>
    </source>
</reference>
<dbReference type="AlphaFoldDB" id="A0A4Q2UZT3"/>
<evidence type="ECO:0000313" key="3">
    <source>
        <dbReference type="EMBL" id="RYC79674.1"/>
    </source>
</evidence>
<feature type="region of interest" description="Disordered" evidence="1">
    <location>
        <begin position="480"/>
        <end position="516"/>
    </location>
</feature>
<dbReference type="InterPro" id="IPR046797">
    <property type="entry name" value="PDDEXK_12"/>
</dbReference>
<dbReference type="Proteomes" id="UP000290540">
    <property type="component" value="Unassembled WGS sequence"/>
</dbReference>
<sequence>MDSVPQLRVDQWLKSIDIPAQNHSADQPPLKKRKGYHRNNQLLSPEQSTKNSNLYERVSGIPVPYMAPETPGKRKADDNNDVTPRAPQLARSQSSIFEGVPDFSSRSGTGTSTGKGSGRSSPIKQTFPVAGLGGHVLRSRTLNPSALDMPDELYKLYVDIQKINMGQKFLPQSWEVCTVFFSSFGSWLMYRKADINERSKTIDRTLQMLEPSVAYIPPPTTGFTVDDDDEMPLSSVFAIVDDIIEEAQRCQNDAFDETGWNHLVHTPLIKAVIKHKCWPGSSILKMSPCMTASVTARYHKFPLPSTKVDYVLHIDPPASTEVDAATRRLQAATLEKSVNHTSFDPLRTSPICLSIETKKYGGDVKKGDVQMASWQAAQWTCLASQAGESIEKLSFLPGIIVQGHHWSFVATTRRGDETTLWTSTPIGTTMTSLGVLQIMAGLSRLRRWAVEDFWPWNTQSGPIGGQSTDVPLIIQACQGSDGKEGAEDGKIDDENVEAWELKDEDDEDDDDDYDDSGYYDDDAAGYTAGTHQDLFSDEPGGLVAFAFDQFLELLFQLCIMLSTESFLNGQPSSTLLIYFSGILGFSAVCQRFQLARQYCSKLSAMIYIQRILFLERALPLRRHSFIGIAQRPEARHFECFDEI</sequence>
<protein>
    <recommendedName>
        <fullName evidence="2">PD-(D/E)XK nuclease-like domain-containing protein</fullName>
    </recommendedName>
</protein>
<accession>A0A4Q2UZT3</accession>
<name>A0A4Q2UZT3_FUSOX</name>
<evidence type="ECO:0000259" key="2">
    <source>
        <dbReference type="Pfam" id="PF20516"/>
    </source>
</evidence>
<comment type="caution">
    <text evidence="3">The sequence shown here is derived from an EMBL/GenBank/DDBJ whole genome shotgun (WGS) entry which is preliminary data.</text>
</comment>
<feature type="compositionally biased region" description="Basic and acidic residues" evidence="1">
    <location>
        <begin position="481"/>
        <end position="493"/>
    </location>
</feature>
<dbReference type="Pfam" id="PF20516">
    <property type="entry name" value="PDDEXK_12"/>
    <property type="match status" value="1"/>
</dbReference>
<dbReference type="EMBL" id="MQTW01000555">
    <property type="protein sequence ID" value="RYC79674.1"/>
    <property type="molecule type" value="Genomic_DNA"/>
</dbReference>
<feature type="domain" description="PD-(D/E)XK nuclease-like" evidence="2">
    <location>
        <begin position="232"/>
        <end position="454"/>
    </location>
</feature>
<proteinExistence type="predicted"/>